<keyword evidence="1" id="KW-0472">Membrane</keyword>
<keyword evidence="3" id="KW-1185">Reference proteome</keyword>
<gene>
    <name evidence="2" type="ORF">ENUP19_0136G0002</name>
</gene>
<reference evidence="2 3" key="1">
    <citation type="journal article" date="2019" name="PLoS Negl. Trop. Dis.">
        <title>Whole genome sequencing of Entamoeba nuttalli reveals mammalian host-related molecular signatures and a novel octapeptide-repeat surface protein.</title>
        <authorList>
            <person name="Tanaka M."/>
            <person name="Makiuchi T."/>
            <person name="Komiyama T."/>
            <person name="Shiina T."/>
            <person name="Osaki K."/>
            <person name="Tachibana H."/>
        </authorList>
    </citation>
    <scope>NUCLEOTIDE SEQUENCE [LARGE SCALE GENOMIC DNA]</scope>
    <source>
        <strain evidence="2 3">P19-061405</strain>
    </source>
</reference>
<evidence type="ECO:0000313" key="2">
    <source>
        <dbReference type="EMBL" id="GAB1223167.1"/>
    </source>
</evidence>
<dbReference type="EMBL" id="BAAFRS010000136">
    <property type="protein sequence ID" value="GAB1223167.1"/>
    <property type="molecule type" value="Genomic_DNA"/>
</dbReference>
<keyword evidence="1" id="KW-1133">Transmembrane helix</keyword>
<sequence>MHYIFDVKKMMHLVDFKRKEISILKNYLALFSMTHCIYSTLKETKELNIQTKWKTLKMEKKTAVELKRRHQEYIFGQWGLLIYYIISKGGIVEILYPKRKKCIDKRNQLDVIRVEVEGECWDADDFTQSVMTHINELSSKNVIIPRDKPRTKRKDLHDIMMNISIKWVCKRSEGDDIKITSKNGKSRSIRKEKESNLYIDGIEVNGKLYDRTFIRDYYGDWLQKVLKYFVDKNNKNKHIIISSATLSQDILHSNNPIINIHEINTVFVSEGVESDKTNEELKHVYPQCIISCPYQTEENTFQMIQNEQEQVNSELNEVISSITHPEDFVQNSFNQATLL</sequence>
<evidence type="ECO:0000313" key="3">
    <source>
        <dbReference type="Proteomes" id="UP001628156"/>
    </source>
</evidence>
<evidence type="ECO:0000256" key="1">
    <source>
        <dbReference type="SAM" id="Phobius"/>
    </source>
</evidence>
<name>A0ABQ0DK04_9EUKA</name>
<feature type="transmembrane region" description="Helical" evidence="1">
    <location>
        <begin position="75"/>
        <end position="96"/>
    </location>
</feature>
<organism evidence="2 3">
    <name type="scientific">Entamoeba nuttalli</name>
    <dbReference type="NCBI Taxonomy" id="412467"/>
    <lineage>
        <taxon>Eukaryota</taxon>
        <taxon>Amoebozoa</taxon>
        <taxon>Evosea</taxon>
        <taxon>Archamoebae</taxon>
        <taxon>Mastigamoebida</taxon>
        <taxon>Entamoebidae</taxon>
        <taxon>Entamoeba</taxon>
    </lineage>
</organism>
<keyword evidence="1" id="KW-0812">Transmembrane</keyword>
<dbReference type="Proteomes" id="UP001628156">
    <property type="component" value="Unassembled WGS sequence"/>
</dbReference>
<comment type="caution">
    <text evidence="2">The sequence shown here is derived from an EMBL/GenBank/DDBJ whole genome shotgun (WGS) entry which is preliminary data.</text>
</comment>
<accession>A0ABQ0DK04</accession>
<protein>
    <submittedName>
        <fullName evidence="2">Uncharacterized protein</fullName>
    </submittedName>
</protein>
<proteinExistence type="predicted"/>